<accession>X0TN03</accession>
<organism evidence="1">
    <name type="scientific">marine sediment metagenome</name>
    <dbReference type="NCBI Taxonomy" id="412755"/>
    <lineage>
        <taxon>unclassified sequences</taxon>
        <taxon>metagenomes</taxon>
        <taxon>ecological metagenomes</taxon>
    </lineage>
</organism>
<dbReference type="EMBL" id="BARS01014560">
    <property type="protein sequence ID" value="GAF94629.1"/>
    <property type="molecule type" value="Genomic_DNA"/>
</dbReference>
<evidence type="ECO:0008006" key="2">
    <source>
        <dbReference type="Google" id="ProtNLM"/>
    </source>
</evidence>
<protein>
    <recommendedName>
        <fullName evidence="2">HD domain-containing protein</fullName>
    </recommendedName>
</protein>
<sequence>AARVEGHYPKLDWDLIKTGLFLHDIGKTTELKYDISFQYTDEGRLVGHLVKG</sequence>
<feature type="non-terminal residue" evidence="1">
    <location>
        <position position="1"/>
    </location>
</feature>
<dbReference type="AlphaFoldDB" id="X0TN03"/>
<proteinExistence type="predicted"/>
<name>X0TN03_9ZZZZ</name>
<comment type="caution">
    <text evidence="1">The sequence shown here is derived from an EMBL/GenBank/DDBJ whole genome shotgun (WGS) entry which is preliminary data.</text>
</comment>
<feature type="non-terminal residue" evidence="1">
    <location>
        <position position="52"/>
    </location>
</feature>
<reference evidence="1" key="1">
    <citation type="journal article" date="2014" name="Front. Microbiol.">
        <title>High frequency of phylogenetically diverse reductive dehalogenase-homologous genes in deep subseafloor sedimentary metagenomes.</title>
        <authorList>
            <person name="Kawai M."/>
            <person name="Futagami T."/>
            <person name="Toyoda A."/>
            <person name="Takaki Y."/>
            <person name="Nishi S."/>
            <person name="Hori S."/>
            <person name="Arai W."/>
            <person name="Tsubouchi T."/>
            <person name="Morono Y."/>
            <person name="Uchiyama I."/>
            <person name="Ito T."/>
            <person name="Fujiyama A."/>
            <person name="Inagaki F."/>
            <person name="Takami H."/>
        </authorList>
    </citation>
    <scope>NUCLEOTIDE SEQUENCE</scope>
    <source>
        <strain evidence="1">Expedition CK06-06</strain>
    </source>
</reference>
<gene>
    <name evidence="1" type="ORF">S01H1_24444</name>
</gene>
<evidence type="ECO:0000313" key="1">
    <source>
        <dbReference type="EMBL" id="GAF94629.1"/>
    </source>
</evidence>